<reference evidence="2" key="1">
    <citation type="journal article" date="2019" name="Int. J. Syst. Evol. Microbiol.">
        <title>The Global Catalogue of Microorganisms (GCM) 10K type strain sequencing project: providing services to taxonomists for standard genome sequencing and annotation.</title>
        <authorList>
            <consortium name="The Broad Institute Genomics Platform"/>
            <consortium name="The Broad Institute Genome Sequencing Center for Infectious Disease"/>
            <person name="Wu L."/>
            <person name="Ma J."/>
        </authorList>
    </citation>
    <scope>NUCLEOTIDE SEQUENCE [LARGE SCALE GENOMIC DNA]</scope>
    <source>
        <strain evidence="2">JCM 3272</strain>
    </source>
</reference>
<keyword evidence="2" id="KW-1185">Reference proteome</keyword>
<dbReference type="RefSeq" id="WP_344613294.1">
    <property type="nucleotide sequence ID" value="NZ_BAAARV010000025.1"/>
</dbReference>
<organism evidence="1 2">
    <name type="scientific">Dactylosporangium salmoneum</name>
    <dbReference type="NCBI Taxonomy" id="53361"/>
    <lineage>
        <taxon>Bacteria</taxon>
        <taxon>Bacillati</taxon>
        <taxon>Actinomycetota</taxon>
        <taxon>Actinomycetes</taxon>
        <taxon>Micromonosporales</taxon>
        <taxon>Micromonosporaceae</taxon>
        <taxon>Dactylosporangium</taxon>
    </lineage>
</organism>
<name>A0ABP5T6T1_9ACTN</name>
<dbReference type="Proteomes" id="UP001501444">
    <property type="component" value="Unassembled WGS sequence"/>
</dbReference>
<proteinExistence type="predicted"/>
<evidence type="ECO:0000313" key="1">
    <source>
        <dbReference type="EMBL" id="GAA2346568.1"/>
    </source>
</evidence>
<gene>
    <name evidence="1" type="ORF">GCM10010170_033440</name>
</gene>
<dbReference type="EMBL" id="BAAARV010000025">
    <property type="protein sequence ID" value="GAA2346568.1"/>
    <property type="molecule type" value="Genomic_DNA"/>
</dbReference>
<evidence type="ECO:0000313" key="2">
    <source>
        <dbReference type="Proteomes" id="UP001501444"/>
    </source>
</evidence>
<comment type="caution">
    <text evidence="1">The sequence shown here is derived from an EMBL/GenBank/DDBJ whole genome shotgun (WGS) entry which is preliminary data.</text>
</comment>
<protein>
    <submittedName>
        <fullName evidence="1">Uncharacterized protein</fullName>
    </submittedName>
</protein>
<sequence>MSRRERTTSIRCAEAGCRETKLSAYSSQREYAEIMDWQRKHPWKCTRHDRPDEVLRPDNPSTTHVLVASRVRSYGYERDLARYEAAVAYGSGWARKPDEFLSGLFWLPEGGTSGSGFAFGPGFAAHADDFPEGTRLVVSTQIIAPEVAS</sequence>
<accession>A0ABP5T6T1</accession>